<proteinExistence type="predicted"/>
<gene>
    <name evidence="1" type="ORF">Fcan01_12158</name>
</gene>
<protein>
    <submittedName>
        <fullName evidence="1">Uncharacterized protein</fullName>
    </submittedName>
</protein>
<dbReference type="EMBL" id="LNIX01000006">
    <property type="protein sequence ID" value="OXA52488.1"/>
    <property type="molecule type" value="Genomic_DNA"/>
</dbReference>
<evidence type="ECO:0000313" key="1">
    <source>
        <dbReference type="EMBL" id="OXA52488.1"/>
    </source>
</evidence>
<name>A0A226E5B2_FOLCA</name>
<dbReference type="AlphaFoldDB" id="A0A226E5B2"/>
<sequence>MNHTAELPDPGLLELRALDGKKLQLLQILEWLEANDPKFADLLPASNESSVPSTRVLDWLRTFNPEKDLLDNVWLKRATNSRDFRLLIKRIKKEPPYEEYFATVIAKRGDGYDSKMEDMDKSDEMDVEVEADSLFLEDEGLAYRVLGIKSPFKCMDCTMTKCTPIEPAIQFSFSPTTLAKLFTLLVDDRKLRLDNILVLGSGIGSVTFCTHLFVKDCKKIISCEWAPDQCELQRRVVEKHGMGDKVTVCTGLLPGDVGIIKSMDLVILCERVLSADDKQRETIFTTLRNSMKSGAILILYKRLEDYLLLFASGDKEELGEECKMHNYSQFVNWLVLEHELDFMNGEHCYYHVYKVL</sequence>
<dbReference type="Gene3D" id="3.40.50.150">
    <property type="entry name" value="Vaccinia Virus protein VP39"/>
    <property type="match status" value="1"/>
</dbReference>
<dbReference type="OrthoDB" id="15794at2759"/>
<reference evidence="1 2" key="1">
    <citation type="submission" date="2015-12" db="EMBL/GenBank/DDBJ databases">
        <title>The genome of Folsomia candida.</title>
        <authorList>
            <person name="Faddeeva A."/>
            <person name="Derks M.F."/>
            <person name="Anvar Y."/>
            <person name="Smit S."/>
            <person name="Van Straalen N."/>
            <person name="Roelofs D."/>
        </authorList>
    </citation>
    <scope>NUCLEOTIDE SEQUENCE [LARGE SCALE GENOMIC DNA]</scope>
    <source>
        <strain evidence="1 2">VU population</strain>
        <tissue evidence="1">Whole body</tissue>
    </source>
</reference>
<dbReference type="SUPFAM" id="SSF53335">
    <property type="entry name" value="S-adenosyl-L-methionine-dependent methyltransferases"/>
    <property type="match status" value="1"/>
</dbReference>
<dbReference type="InterPro" id="IPR029063">
    <property type="entry name" value="SAM-dependent_MTases_sf"/>
</dbReference>
<dbReference type="STRING" id="158441.A0A226E5B2"/>
<comment type="caution">
    <text evidence="1">The sequence shown here is derived from an EMBL/GenBank/DDBJ whole genome shotgun (WGS) entry which is preliminary data.</text>
</comment>
<accession>A0A226E5B2</accession>
<organism evidence="1 2">
    <name type="scientific">Folsomia candida</name>
    <name type="common">Springtail</name>
    <dbReference type="NCBI Taxonomy" id="158441"/>
    <lineage>
        <taxon>Eukaryota</taxon>
        <taxon>Metazoa</taxon>
        <taxon>Ecdysozoa</taxon>
        <taxon>Arthropoda</taxon>
        <taxon>Hexapoda</taxon>
        <taxon>Collembola</taxon>
        <taxon>Entomobryomorpha</taxon>
        <taxon>Isotomoidea</taxon>
        <taxon>Isotomidae</taxon>
        <taxon>Proisotominae</taxon>
        <taxon>Folsomia</taxon>
    </lineage>
</organism>
<keyword evidence="2" id="KW-1185">Reference proteome</keyword>
<evidence type="ECO:0000313" key="2">
    <source>
        <dbReference type="Proteomes" id="UP000198287"/>
    </source>
</evidence>
<dbReference type="Proteomes" id="UP000198287">
    <property type="component" value="Unassembled WGS sequence"/>
</dbReference>